<proteinExistence type="predicted"/>
<evidence type="ECO:0000313" key="2">
    <source>
        <dbReference type="Proteomes" id="UP001290861"/>
    </source>
</evidence>
<evidence type="ECO:0000313" key="1">
    <source>
        <dbReference type="EMBL" id="MDZ8117319.1"/>
    </source>
</evidence>
<protein>
    <submittedName>
        <fullName evidence="1">Sulfotransferase</fullName>
        <ecNumber evidence="1">2.8.2.-</ecNumber>
    </submittedName>
</protein>
<organism evidence="1 2">
    <name type="scientific">Pontiella agarivorans</name>
    <dbReference type="NCBI Taxonomy" id="3038953"/>
    <lineage>
        <taxon>Bacteria</taxon>
        <taxon>Pseudomonadati</taxon>
        <taxon>Kiritimatiellota</taxon>
        <taxon>Kiritimatiellia</taxon>
        <taxon>Kiritimatiellales</taxon>
        <taxon>Pontiellaceae</taxon>
        <taxon>Pontiella</taxon>
    </lineage>
</organism>
<accession>A0ABU5MSY5</accession>
<dbReference type="EC" id="2.8.2.-" evidence="1"/>
<dbReference type="Pfam" id="PF13469">
    <property type="entry name" value="Sulfotransfer_3"/>
    <property type="match status" value="1"/>
</dbReference>
<dbReference type="GO" id="GO:0016740">
    <property type="term" value="F:transferase activity"/>
    <property type="evidence" value="ECO:0007669"/>
    <property type="project" value="UniProtKB-KW"/>
</dbReference>
<dbReference type="RefSeq" id="WP_322607120.1">
    <property type="nucleotide sequence ID" value="NZ_JARVCO010000002.1"/>
</dbReference>
<comment type="caution">
    <text evidence="1">The sequence shown here is derived from an EMBL/GenBank/DDBJ whole genome shotgun (WGS) entry which is preliminary data.</text>
</comment>
<name>A0ABU5MSY5_9BACT</name>
<keyword evidence="2" id="KW-1185">Reference proteome</keyword>
<sequence>MPKLIFVVGSPRSGTSYVARALALADNAACLEDTGLFSHLGARSDIHLFQRLMYPTGVFPYSWIYCKGRGFADRLFRNNRLEHALKNMLQACGNVVETAAAEHNGEPELDPVAESSLQKLSETLSDAEQIFGFGKLAESFFEEFAKRKNCSMVIEKTAEHLRVLPVIHALFPEARVVLVRRDKRQCIASYFKTYGAGTGVYRFIPQRVKEAVLWNRLVRDEGRERWAVEQPWVTAVEFNAVMDHPVEQLTRLSAGVGLTLPREKLTHFLGKTAA</sequence>
<dbReference type="Proteomes" id="UP001290861">
    <property type="component" value="Unassembled WGS sequence"/>
</dbReference>
<dbReference type="EMBL" id="JARVCO010000002">
    <property type="protein sequence ID" value="MDZ8117319.1"/>
    <property type="molecule type" value="Genomic_DNA"/>
</dbReference>
<dbReference type="Gene3D" id="3.40.50.300">
    <property type="entry name" value="P-loop containing nucleotide triphosphate hydrolases"/>
    <property type="match status" value="1"/>
</dbReference>
<keyword evidence="1" id="KW-0808">Transferase</keyword>
<reference evidence="1 2" key="1">
    <citation type="journal article" date="2024" name="Appl. Environ. Microbiol.">
        <title>Pontiella agarivorans sp. nov., a novel marine anaerobic bacterium capable of degrading macroalgal polysaccharides and fixing nitrogen.</title>
        <authorList>
            <person name="Liu N."/>
            <person name="Kivenson V."/>
            <person name="Peng X."/>
            <person name="Cui Z."/>
            <person name="Lankiewicz T.S."/>
            <person name="Gosselin K.M."/>
            <person name="English C.J."/>
            <person name="Blair E.M."/>
            <person name="O'Malley M.A."/>
            <person name="Valentine D.L."/>
        </authorList>
    </citation>
    <scope>NUCLEOTIDE SEQUENCE [LARGE SCALE GENOMIC DNA]</scope>
    <source>
        <strain evidence="1 2">NLcol2</strain>
    </source>
</reference>
<gene>
    <name evidence="1" type="ORF">P9H32_01660</name>
</gene>
<dbReference type="InterPro" id="IPR027417">
    <property type="entry name" value="P-loop_NTPase"/>
</dbReference>
<dbReference type="SUPFAM" id="SSF52540">
    <property type="entry name" value="P-loop containing nucleoside triphosphate hydrolases"/>
    <property type="match status" value="1"/>
</dbReference>